<sequence length="380" mass="45269">MSYRKYQRKLVLRLCALIAFILFITLMVLLFLTSLYKTIPANIPYFTNIPYYRNNWQYTPPAQLSQPNPHLKAAYIAFAHGDKESLSDLRQTMRTIEDVFNKHHHYPYVIFTDDDLSTEYKELVASITQGDVRFEKVTQYEYGYGNTTDQFRALLARNYLKDTQGNTEEFRFKSRLMAGTIFNHAVFDELDYFWRFEPGTEYMCPIDFDPFQYMLDNHKEISYSMASYEKQETIPSLFKAVTKFKRQHAEWHPSVDVADDSLMSLMTNEDDGQYNRCYFWNSFQIATTRFFKSEAYQAFFEFIDKEDGIFYERWADPVIQSLAAALFLDRNQVHFWEDVGYRYRYLYNHCPSERAIWERCSCRPEQSFDQDGLSCLSLLQ</sequence>
<dbReference type="GO" id="GO:0005794">
    <property type="term" value="C:Golgi apparatus"/>
    <property type="evidence" value="ECO:0007669"/>
    <property type="project" value="TreeGrafter"/>
</dbReference>
<evidence type="ECO:0000256" key="1">
    <source>
        <dbReference type="ARBA" id="ARBA00007677"/>
    </source>
</evidence>
<proteinExistence type="inferred from homology"/>
<comment type="caution">
    <text evidence="4">The sequence shown here is derived from an EMBL/GenBank/DDBJ whole genome shotgun (WGS) entry which is preliminary data.</text>
</comment>
<keyword evidence="2 4" id="KW-0808">Transferase</keyword>
<dbReference type="PIRSF" id="PIRSF018153">
    <property type="entry name" value="Glyco_trans_15"/>
    <property type="match status" value="1"/>
</dbReference>
<dbReference type="GO" id="GO:0000026">
    <property type="term" value="F:alpha-1,2-mannosyltransferase activity"/>
    <property type="evidence" value="ECO:0007669"/>
    <property type="project" value="TreeGrafter"/>
</dbReference>
<name>A0A8H4BMM8_MUCCL</name>
<dbReference type="GO" id="GO:0016020">
    <property type="term" value="C:membrane"/>
    <property type="evidence" value="ECO:0007669"/>
    <property type="project" value="InterPro"/>
</dbReference>
<accession>A0A8H4BMM8</accession>
<feature type="transmembrane region" description="Helical" evidence="3">
    <location>
        <begin position="12"/>
        <end position="36"/>
    </location>
</feature>
<dbReference type="InterPro" id="IPR002685">
    <property type="entry name" value="Glyco_trans_15"/>
</dbReference>
<gene>
    <name evidence="4" type="ORF">FB192DRAFT_1057724</name>
</gene>
<dbReference type="AlphaFoldDB" id="A0A8H4BMM8"/>
<dbReference type="PANTHER" id="PTHR31121">
    <property type="entry name" value="ALPHA-1,2 MANNOSYLTRANSFERASE KTR1"/>
    <property type="match status" value="1"/>
</dbReference>
<keyword evidence="3" id="KW-1133">Transmembrane helix</keyword>
<dbReference type="Proteomes" id="UP000469890">
    <property type="component" value="Unassembled WGS sequence"/>
</dbReference>
<dbReference type="SUPFAM" id="SSF53448">
    <property type="entry name" value="Nucleotide-diphospho-sugar transferases"/>
    <property type="match status" value="1"/>
</dbReference>
<protein>
    <submittedName>
        <fullName evidence="4">Glycosyltransferase family 15 protein</fullName>
    </submittedName>
</protein>
<organism evidence="4 5">
    <name type="scientific">Mucor circinelloides f. lusitanicus</name>
    <name type="common">Mucor racemosus var. lusitanicus</name>
    <dbReference type="NCBI Taxonomy" id="29924"/>
    <lineage>
        <taxon>Eukaryota</taxon>
        <taxon>Fungi</taxon>
        <taxon>Fungi incertae sedis</taxon>
        <taxon>Mucoromycota</taxon>
        <taxon>Mucoromycotina</taxon>
        <taxon>Mucoromycetes</taxon>
        <taxon>Mucorales</taxon>
        <taxon>Mucorineae</taxon>
        <taxon>Mucoraceae</taxon>
        <taxon>Mucor</taxon>
    </lineage>
</organism>
<reference evidence="4 5" key="1">
    <citation type="submission" date="2019-09" db="EMBL/GenBank/DDBJ databases">
        <authorList>
            <consortium name="DOE Joint Genome Institute"/>
            <person name="Mondo S.J."/>
            <person name="Navarro-Mendoza M.I."/>
            <person name="Perez-Arques C."/>
            <person name="Panchal S."/>
            <person name="Nicolas F.E."/>
            <person name="Ganguly P."/>
            <person name="Pangilinan J."/>
            <person name="Grigoriev I."/>
            <person name="Heitman J."/>
            <person name="Sanya K."/>
            <person name="Garre V."/>
        </authorList>
    </citation>
    <scope>NUCLEOTIDE SEQUENCE [LARGE SCALE GENOMIC DNA]</scope>
    <source>
        <strain evidence="4 5">MU402</strain>
    </source>
</reference>
<dbReference type="InterPro" id="IPR029044">
    <property type="entry name" value="Nucleotide-diphossugar_trans"/>
</dbReference>
<evidence type="ECO:0000313" key="5">
    <source>
        <dbReference type="Proteomes" id="UP000469890"/>
    </source>
</evidence>
<dbReference type="GO" id="GO:0000032">
    <property type="term" value="P:cell wall mannoprotein biosynthetic process"/>
    <property type="evidence" value="ECO:0007669"/>
    <property type="project" value="TreeGrafter"/>
</dbReference>
<dbReference type="GO" id="GO:0006487">
    <property type="term" value="P:protein N-linked glycosylation"/>
    <property type="evidence" value="ECO:0007669"/>
    <property type="project" value="TreeGrafter"/>
</dbReference>
<keyword evidence="3" id="KW-0812">Transmembrane</keyword>
<dbReference type="PANTHER" id="PTHR31121:SF6">
    <property type="entry name" value="ALPHA-1,2 MANNOSYLTRANSFERASE KTR1"/>
    <property type="match status" value="1"/>
</dbReference>
<dbReference type="Gene3D" id="3.90.550.10">
    <property type="entry name" value="Spore Coat Polysaccharide Biosynthesis Protein SpsA, Chain A"/>
    <property type="match status" value="1"/>
</dbReference>
<keyword evidence="3" id="KW-0472">Membrane</keyword>
<dbReference type="Pfam" id="PF01793">
    <property type="entry name" value="Glyco_transf_15"/>
    <property type="match status" value="1"/>
</dbReference>
<comment type="similarity">
    <text evidence="1">Belongs to the glycosyltransferase 15 family.</text>
</comment>
<dbReference type="EMBL" id="JAAECE010000002">
    <property type="protein sequence ID" value="KAF1805184.1"/>
    <property type="molecule type" value="Genomic_DNA"/>
</dbReference>
<evidence type="ECO:0000313" key="4">
    <source>
        <dbReference type="EMBL" id="KAF1805184.1"/>
    </source>
</evidence>
<evidence type="ECO:0000256" key="3">
    <source>
        <dbReference type="SAM" id="Phobius"/>
    </source>
</evidence>
<evidence type="ECO:0000256" key="2">
    <source>
        <dbReference type="ARBA" id="ARBA00022679"/>
    </source>
</evidence>